<keyword evidence="6" id="KW-0418">Kinase</keyword>
<comment type="catalytic activity">
    <reaction evidence="1">
        <text>ATP + protein L-histidine = ADP + protein N-phospho-L-histidine.</text>
        <dbReference type="EC" id="2.7.13.3"/>
    </reaction>
</comment>
<dbReference type="Pfam" id="PF13796">
    <property type="entry name" value="Sensor"/>
    <property type="match status" value="1"/>
</dbReference>
<dbReference type="InterPro" id="IPR050482">
    <property type="entry name" value="Sensor_HK_TwoCompSys"/>
</dbReference>
<dbReference type="InterPro" id="IPR036890">
    <property type="entry name" value="HATPase_C_sf"/>
</dbReference>
<dbReference type="Proteomes" id="UP000830115">
    <property type="component" value="Chromosome"/>
</dbReference>
<dbReference type="EC" id="2.7.13.3" evidence="2"/>
<evidence type="ECO:0000256" key="8">
    <source>
        <dbReference type="ARBA" id="ARBA00023012"/>
    </source>
</evidence>
<keyword evidence="9" id="KW-0812">Transmembrane</keyword>
<gene>
    <name evidence="12" type="ORF">K9S39_20930</name>
</gene>
<feature type="transmembrane region" description="Helical" evidence="9">
    <location>
        <begin position="55"/>
        <end position="77"/>
    </location>
</feature>
<feature type="domain" description="Putative sensor" evidence="11">
    <location>
        <begin position="30"/>
        <end position="209"/>
    </location>
</feature>
<proteinExistence type="predicted"/>
<name>A0ABY4M9D6_9ACTN</name>
<evidence type="ECO:0000256" key="7">
    <source>
        <dbReference type="ARBA" id="ARBA00022840"/>
    </source>
</evidence>
<evidence type="ECO:0000313" key="12">
    <source>
        <dbReference type="EMBL" id="UQA94012.1"/>
    </source>
</evidence>
<dbReference type="EMBL" id="CP086322">
    <property type="protein sequence ID" value="UQA94012.1"/>
    <property type="molecule type" value="Genomic_DNA"/>
</dbReference>
<keyword evidence="9" id="KW-0472">Membrane</keyword>
<organism evidence="12 13">
    <name type="scientific">Streptomyces halobius</name>
    <dbReference type="NCBI Taxonomy" id="2879846"/>
    <lineage>
        <taxon>Bacteria</taxon>
        <taxon>Bacillati</taxon>
        <taxon>Actinomycetota</taxon>
        <taxon>Actinomycetes</taxon>
        <taxon>Kitasatosporales</taxon>
        <taxon>Streptomycetaceae</taxon>
        <taxon>Streptomyces</taxon>
    </lineage>
</organism>
<dbReference type="Gene3D" id="1.20.5.1930">
    <property type="match status" value="1"/>
</dbReference>
<evidence type="ECO:0000256" key="5">
    <source>
        <dbReference type="ARBA" id="ARBA00022741"/>
    </source>
</evidence>
<feature type="transmembrane region" description="Helical" evidence="9">
    <location>
        <begin position="173"/>
        <end position="198"/>
    </location>
</feature>
<dbReference type="InterPro" id="IPR025828">
    <property type="entry name" value="Put_sensor_dom"/>
</dbReference>
<dbReference type="PANTHER" id="PTHR24421:SF10">
    <property type="entry name" value="NITRATE_NITRITE SENSOR PROTEIN NARQ"/>
    <property type="match status" value="1"/>
</dbReference>
<reference evidence="12" key="1">
    <citation type="submission" date="2021-10" db="EMBL/GenBank/DDBJ databases">
        <title>Streptomyces nigrumlapis sp.nov.,an antimicrobial producing actinobacterium isolated from Black Gobi rocks.</title>
        <authorList>
            <person name="Wen Y."/>
            <person name="Zhang W."/>
            <person name="Liu X.G."/>
        </authorList>
    </citation>
    <scope>NUCLEOTIDE SEQUENCE</scope>
    <source>
        <strain evidence="12">ST13-2-2</strain>
    </source>
</reference>
<evidence type="ECO:0000259" key="10">
    <source>
        <dbReference type="Pfam" id="PF07730"/>
    </source>
</evidence>
<evidence type="ECO:0000259" key="11">
    <source>
        <dbReference type="Pfam" id="PF13796"/>
    </source>
</evidence>
<dbReference type="RefSeq" id="WP_248864885.1">
    <property type="nucleotide sequence ID" value="NZ_CP086322.1"/>
</dbReference>
<keyword evidence="4" id="KW-0808">Transferase</keyword>
<evidence type="ECO:0000256" key="9">
    <source>
        <dbReference type="SAM" id="Phobius"/>
    </source>
</evidence>
<evidence type="ECO:0000256" key="6">
    <source>
        <dbReference type="ARBA" id="ARBA00022777"/>
    </source>
</evidence>
<keyword evidence="3" id="KW-0597">Phosphoprotein</keyword>
<keyword evidence="13" id="KW-1185">Reference proteome</keyword>
<dbReference type="InterPro" id="IPR011712">
    <property type="entry name" value="Sig_transdc_His_kin_sub3_dim/P"/>
</dbReference>
<evidence type="ECO:0000256" key="3">
    <source>
        <dbReference type="ARBA" id="ARBA00022553"/>
    </source>
</evidence>
<dbReference type="CDD" id="cd16917">
    <property type="entry name" value="HATPase_UhpB-NarQ-NarX-like"/>
    <property type="match status" value="1"/>
</dbReference>
<evidence type="ECO:0000313" key="13">
    <source>
        <dbReference type="Proteomes" id="UP000830115"/>
    </source>
</evidence>
<evidence type="ECO:0000256" key="4">
    <source>
        <dbReference type="ARBA" id="ARBA00022679"/>
    </source>
</evidence>
<dbReference type="Pfam" id="PF07730">
    <property type="entry name" value="HisKA_3"/>
    <property type="match status" value="1"/>
</dbReference>
<accession>A0ABY4M9D6</accession>
<keyword evidence="9" id="KW-1133">Transmembrane helix</keyword>
<protein>
    <recommendedName>
        <fullName evidence="2">histidine kinase</fullName>
        <ecNumber evidence="2">2.7.13.3</ecNumber>
    </recommendedName>
</protein>
<dbReference type="SUPFAM" id="SSF55874">
    <property type="entry name" value="ATPase domain of HSP90 chaperone/DNA topoisomerase II/histidine kinase"/>
    <property type="match status" value="1"/>
</dbReference>
<dbReference type="Gene3D" id="3.30.565.10">
    <property type="entry name" value="Histidine kinase-like ATPase, C-terminal domain"/>
    <property type="match status" value="1"/>
</dbReference>
<sequence length="427" mass="45435">MEPRIAVWDAVKSRPLRFLISCWPWRCWAYLLSGTVLGALTLLVLYALIAFGVVLSVVGVGLLILAVAAVFGIPVAAMERRRLRLVEPTPVPDPHRTLPRTGPWYWLRSRLRERATWRELGYTAVFCLVFTATGIGFAALLAFSCLLLAAPVIVAAVAPDTVMLIPGEPVSGPVAALPAAAVGLLGLVVCAYAGGLLAGLQARTAWFLLAARDEDLSSRVMELTRSRARLADAFEAERRRIERDLHDGAQQQLVALTMTLGLAEMELQGSDSGAAELVRRARAEARQALGQLRDLVRGIHPQVLTDHGLAAAVEEIASRSPVPVTVDIDLPHRLPAPVETMAYFAVTEALTNAAKHGGATHIGIVGSLKDGRLTLLITDDGQGGADPTAGTGLQGLADRVAILKGRLVLSSPVGGPTQLRVEVPCSV</sequence>
<keyword evidence="8" id="KW-0902">Two-component regulatory system</keyword>
<feature type="transmembrane region" description="Helical" evidence="9">
    <location>
        <begin position="27"/>
        <end position="49"/>
    </location>
</feature>
<keyword evidence="7" id="KW-0067">ATP-binding</keyword>
<evidence type="ECO:0000256" key="1">
    <source>
        <dbReference type="ARBA" id="ARBA00000085"/>
    </source>
</evidence>
<feature type="domain" description="Signal transduction histidine kinase subgroup 3 dimerisation and phosphoacceptor" evidence="10">
    <location>
        <begin position="237"/>
        <end position="304"/>
    </location>
</feature>
<keyword evidence="5" id="KW-0547">Nucleotide-binding</keyword>
<feature type="transmembrane region" description="Helical" evidence="9">
    <location>
        <begin position="120"/>
        <end position="153"/>
    </location>
</feature>
<evidence type="ECO:0000256" key="2">
    <source>
        <dbReference type="ARBA" id="ARBA00012438"/>
    </source>
</evidence>
<dbReference type="PANTHER" id="PTHR24421">
    <property type="entry name" value="NITRATE/NITRITE SENSOR PROTEIN NARX-RELATED"/>
    <property type="match status" value="1"/>
</dbReference>